<evidence type="ECO:0000256" key="9">
    <source>
        <dbReference type="ARBA" id="ARBA00022989"/>
    </source>
</evidence>
<dbReference type="SUPFAM" id="SSF48695">
    <property type="entry name" value="Multiheme cytochromes"/>
    <property type="match status" value="1"/>
</dbReference>
<dbReference type="NCBIfam" id="TIGR03153">
    <property type="entry name" value="cytochr_NrfH"/>
    <property type="match status" value="1"/>
</dbReference>
<comment type="caution">
    <text evidence="13">The sequence shown here is derived from an EMBL/GenBank/DDBJ whole genome shotgun (WGS) entry which is preliminary data.</text>
</comment>
<dbReference type="GO" id="GO:0042279">
    <property type="term" value="F:nitrite reductase (cytochrome, ammonia-forming) activity"/>
    <property type="evidence" value="ECO:0007669"/>
    <property type="project" value="UniProtKB-EC"/>
</dbReference>
<evidence type="ECO:0000256" key="7">
    <source>
        <dbReference type="ARBA" id="ARBA00022723"/>
    </source>
</evidence>
<comment type="similarity">
    <text evidence="2">Belongs to the NapC/NirT/NrfH family.</text>
</comment>
<gene>
    <name evidence="13" type="primary">nrfH</name>
    <name evidence="13" type="ORF">GWK10_06900</name>
</gene>
<evidence type="ECO:0000256" key="6">
    <source>
        <dbReference type="ARBA" id="ARBA00022692"/>
    </source>
</evidence>
<dbReference type="InterPro" id="IPR036280">
    <property type="entry name" value="Multihaem_cyt_sf"/>
</dbReference>
<keyword evidence="10" id="KW-0408">Iron</keyword>
<dbReference type="InterPro" id="IPR038266">
    <property type="entry name" value="NapC/NirT_cytc_sf"/>
</dbReference>
<keyword evidence="8" id="KW-0249">Electron transport</keyword>
<dbReference type="InterPro" id="IPR005126">
    <property type="entry name" value="NapC/NirT_cyt_c_N"/>
</dbReference>
<evidence type="ECO:0000259" key="12">
    <source>
        <dbReference type="Pfam" id="PF03264"/>
    </source>
</evidence>
<evidence type="ECO:0000256" key="10">
    <source>
        <dbReference type="ARBA" id="ARBA00023004"/>
    </source>
</evidence>
<dbReference type="AlphaFoldDB" id="A0A6M0CGG9"/>
<evidence type="ECO:0000256" key="2">
    <source>
        <dbReference type="ARBA" id="ARBA00007395"/>
    </source>
</evidence>
<evidence type="ECO:0000256" key="1">
    <source>
        <dbReference type="ARBA" id="ARBA00004236"/>
    </source>
</evidence>
<organism evidence="13 14">
    <name type="scientific">Spongiivirga citrea</name>
    <dbReference type="NCBI Taxonomy" id="1481457"/>
    <lineage>
        <taxon>Bacteria</taxon>
        <taxon>Pseudomonadati</taxon>
        <taxon>Bacteroidota</taxon>
        <taxon>Flavobacteriia</taxon>
        <taxon>Flavobacteriales</taxon>
        <taxon>Flavobacteriaceae</taxon>
        <taxon>Spongiivirga</taxon>
    </lineage>
</organism>
<keyword evidence="5" id="KW-0349">Heme</keyword>
<evidence type="ECO:0000256" key="4">
    <source>
        <dbReference type="ARBA" id="ARBA00022475"/>
    </source>
</evidence>
<keyword evidence="6" id="KW-0812">Transmembrane</keyword>
<dbReference type="GO" id="GO:0046872">
    <property type="term" value="F:metal ion binding"/>
    <property type="evidence" value="ECO:0007669"/>
    <property type="project" value="UniProtKB-KW"/>
</dbReference>
<evidence type="ECO:0000313" key="13">
    <source>
        <dbReference type="EMBL" id="NER16931.1"/>
    </source>
</evidence>
<feature type="domain" description="NapC/NirT cytochrome c N-terminal" evidence="12">
    <location>
        <begin position="14"/>
        <end position="164"/>
    </location>
</feature>
<dbReference type="PANTHER" id="PTHR30333:SF1">
    <property type="entry name" value="CYTOCHROME C-TYPE PROTEIN NAPC"/>
    <property type="match status" value="1"/>
</dbReference>
<keyword evidence="4" id="KW-1003">Cell membrane</keyword>
<keyword evidence="13" id="KW-0560">Oxidoreductase</keyword>
<dbReference type="InterPro" id="IPR017571">
    <property type="entry name" value="NrfH"/>
</dbReference>
<dbReference type="Pfam" id="PF03264">
    <property type="entry name" value="Cytochrom_NNT"/>
    <property type="match status" value="1"/>
</dbReference>
<evidence type="ECO:0000256" key="3">
    <source>
        <dbReference type="ARBA" id="ARBA00022448"/>
    </source>
</evidence>
<keyword evidence="3" id="KW-0813">Transport</keyword>
<dbReference type="Gene3D" id="1.10.3820.10">
    <property type="entry name" value="Di-heme elbow motif domain"/>
    <property type="match status" value="1"/>
</dbReference>
<sequence length="201" mass="22761">MDLKDRFLPKKGSNWRSIAVLMLGAFLGLGLFVAKEAEVVSYLSDDPQACINCHVMTSVYKSWSNSSHHKVASCNDCHVPQDNVAKKYYFKAKDGLYHASVFTARNEPQVIRIKEDSEAVVQQNCIRCHVGQVTDSKLTTYLDDHIDNRTKRTCWSCHQNVPHGDVHGSSSITYHIAPKPTDELDEKTKIPEWLKEAVQEK</sequence>
<reference evidence="13 14" key="1">
    <citation type="submission" date="2020-01" db="EMBL/GenBank/DDBJ databases">
        <title>Spongiivirga citrea KCTC 32990T.</title>
        <authorList>
            <person name="Wang G."/>
        </authorList>
    </citation>
    <scope>NUCLEOTIDE SEQUENCE [LARGE SCALE GENOMIC DNA]</scope>
    <source>
        <strain evidence="13 14">KCTC 32990</strain>
    </source>
</reference>
<evidence type="ECO:0000256" key="8">
    <source>
        <dbReference type="ARBA" id="ARBA00022982"/>
    </source>
</evidence>
<accession>A0A6M0CGG9</accession>
<dbReference type="RefSeq" id="WP_164030710.1">
    <property type="nucleotide sequence ID" value="NZ_JAABOQ010000003.1"/>
</dbReference>
<dbReference type="PANTHER" id="PTHR30333">
    <property type="entry name" value="CYTOCHROME C-TYPE PROTEIN"/>
    <property type="match status" value="1"/>
</dbReference>
<dbReference type="EMBL" id="JAABOQ010000003">
    <property type="protein sequence ID" value="NER16931.1"/>
    <property type="molecule type" value="Genomic_DNA"/>
</dbReference>
<dbReference type="GO" id="GO:0022900">
    <property type="term" value="P:electron transport chain"/>
    <property type="evidence" value="ECO:0007669"/>
    <property type="project" value="InterPro"/>
</dbReference>
<evidence type="ECO:0000313" key="14">
    <source>
        <dbReference type="Proteomes" id="UP000474296"/>
    </source>
</evidence>
<name>A0A6M0CGG9_9FLAO</name>
<keyword evidence="9" id="KW-1133">Transmembrane helix</keyword>
<keyword evidence="7" id="KW-0479">Metal-binding</keyword>
<protein>
    <submittedName>
        <fullName evidence="13">Cytochrome c nitrite reductase small subunit</fullName>
        <ecNumber evidence="13">1.7.2.2</ecNumber>
    </submittedName>
</protein>
<dbReference type="EC" id="1.7.2.2" evidence="13"/>
<dbReference type="GO" id="GO:0009055">
    <property type="term" value="F:electron transfer activity"/>
    <property type="evidence" value="ECO:0007669"/>
    <property type="project" value="TreeGrafter"/>
</dbReference>
<comment type="subcellular location">
    <subcellularLocation>
        <location evidence="1">Cell membrane</location>
    </subcellularLocation>
</comment>
<evidence type="ECO:0000256" key="11">
    <source>
        <dbReference type="ARBA" id="ARBA00023136"/>
    </source>
</evidence>
<dbReference type="Proteomes" id="UP000474296">
    <property type="component" value="Unassembled WGS sequence"/>
</dbReference>
<dbReference type="GO" id="GO:0005886">
    <property type="term" value="C:plasma membrane"/>
    <property type="evidence" value="ECO:0007669"/>
    <property type="project" value="UniProtKB-SubCell"/>
</dbReference>
<dbReference type="InterPro" id="IPR051174">
    <property type="entry name" value="Cytochrome_c-type_ET"/>
</dbReference>
<keyword evidence="11" id="KW-0472">Membrane</keyword>
<dbReference type="GO" id="GO:0009061">
    <property type="term" value="P:anaerobic respiration"/>
    <property type="evidence" value="ECO:0007669"/>
    <property type="project" value="TreeGrafter"/>
</dbReference>
<evidence type="ECO:0000256" key="5">
    <source>
        <dbReference type="ARBA" id="ARBA00022617"/>
    </source>
</evidence>
<keyword evidence="14" id="KW-1185">Reference proteome</keyword>
<proteinExistence type="inferred from homology"/>